<reference evidence="2 3" key="1">
    <citation type="submission" date="2014-12" db="EMBL/GenBank/DDBJ databases">
        <title>Draft genome sequences of 10 type strains of Lactococcus.</title>
        <authorList>
            <person name="Sun Z."/>
            <person name="Zhong Z."/>
            <person name="Liu W."/>
            <person name="Zhang W."/>
            <person name="Zhang H."/>
        </authorList>
    </citation>
    <scope>NUCLEOTIDE SEQUENCE [LARGE SCALE GENOMIC DNA]</scope>
    <source>
        <strain evidence="2 3">DSM 22330</strain>
    </source>
</reference>
<keyword evidence="1" id="KW-0472">Membrane</keyword>
<organism evidence="2 3">
    <name type="scientific">Pseudolactococcus chungangensis CAU 28 = DSM 22330</name>
    <dbReference type="NCBI Taxonomy" id="1122154"/>
    <lineage>
        <taxon>Bacteria</taxon>
        <taxon>Bacillati</taxon>
        <taxon>Bacillota</taxon>
        <taxon>Bacilli</taxon>
        <taxon>Lactobacillales</taxon>
        <taxon>Streptococcaceae</taxon>
        <taxon>Pseudolactococcus</taxon>
    </lineage>
</organism>
<keyword evidence="3" id="KW-1185">Reference proteome</keyword>
<feature type="transmembrane region" description="Helical" evidence="1">
    <location>
        <begin position="27"/>
        <end position="47"/>
    </location>
</feature>
<comment type="caution">
    <text evidence="2">The sequence shown here is derived from an EMBL/GenBank/DDBJ whole genome shotgun (WGS) entry which is preliminary data.</text>
</comment>
<protein>
    <recommendedName>
        <fullName evidence="4">DUF4174 domain-containing protein</fullName>
    </recommendedName>
</protein>
<proteinExistence type="predicted"/>
<dbReference type="Proteomes" id="UP000218979">
    <property type="component" value="Unassembled WGS sequence"/>
</dbReference>
<dbReference type="EMBL" id="JXJT01000003">
    <property type="protein sequence ID" value="PCS04363.1"/>
    <property type="molecule type" value="Genomic_DNA"/>
</dbReference>
<accession>A0ABX4I8M0</accession>
<sequence>MLFSPILSEFFVKCPFFSYNDNMNKKYRIWGICAVIALLLVIITPNIHRHVQREEGQIIPKVTVTDQIQAVPNDDIKALLKSHPKVTLIMLNVQNSKLNKKFDAFINQNQNLGLSQTIYIFQELYHDKVIAKLNLDKTAINVVQFEGGEPQAIYPITSKTAFDQSLVDQLKKLSAN</sequence>
<gene>
    <name evidence="2" type="ORF">RR45_GL001297</name>
</gene>
<evidence type="ECO:0000313" key="2">
    <source>
        <dbReference type="EMBL" id="PCS04363.1"/>
    </source>
</evidence>
<keyword evidence="1" id="KW-0812">Transmembrane</keyword>
<evidence type="ECO:0008006" key="4">
    <source>
        <dbReference type="Google" id="ProtNLM"/>
    </source>
</evidence>
<name>A0ABX4I8M0_9LACT</name>
<evidence type="ECO:0000256" key="1">
    <source>
        <dbReference type="SAM" id="Phobius"/>
    </source>
</evidence>
<evidence type="ECO:0000313" key="3">
    <source>
        <dbReference type="Proteomes" id="UP000218979"/>
    </source>
</evidence>
<keyword evidence="1" id="KW-1133">Transmembrane helix</keyword>